<keyword evidence="5" id="KW-1185">Reference proteome</keyword>
<accession>A0A9W8ZVA1</accession>
<sequence>MSSSTDILADVYVTQYANCTFAVVAGGALLFYDYLLTLDDEIELIWQRSWSIGKALYIISRYYSLIATVLVNNYVLLGNLTQGEH</sequence>
<dbReference type="Proteomes" id="UP001150266">
    <property type="component" value="Unassembled WGS sequence"/>
</dbReference>
<feature type="transmembrane region" description="Helical" evidence="1">
    <location>
        <begin position="12"/>
        <end position="35"/>
    </location>
</feature>
<dbReference type="AlphaFoldDB" id="A0A9W8ZVA1"/>
<evidence type="ECO:0000313" key="4">
    <source>
        <dbReference type="EMBL" id="KAJ4485281.1"/>
    </source>
</evidence>
<dbReference type="EMBL" id="JAOTPV010000003">
    <property type="protein sequence ID" value="KAJ4485281.1"/>
    <property type="molecule type" value="Genomic_DNA"/>
</dbReference>
<dbReference type="EMBL" id="JAOTPV010000048">
    <property type="protein sequence ID" value="KAJ4467214.1"/>
    <property type="molecule type" value="Genomic_DNA"/>
</dbReference>
<reference evidence="3" key="1">
    <citation type="submission" date="2022-08" db="EMBL/GenBank/DDBJ databases">
        <title>A Global Phylogenomic Analysis of the Shiitake Genus Lentinula.</title>
        <authorList>
            <consortium name="DOE Joint Genome Institute"/>
            <person name="Sierra-Patev S."/>
            <person name="Min B."/>
            <person name="Naranjo-Ortiz M."/>
            <person name="Looney B."/>
            <person name="Konkel Z."/>
            <person name="Slot J.C."/>
            <person name="Sakamoto Y."/>
            <person name="Steenwyk J.L."/>
            <person name="Rokas A."/>
            <person name="Carro J."/>
            <person name="Camarero S."/>
            <person name="Ferreira P."/>
            <person name="Molpeceres G."/>
            <person name="Ruiz-Duenas F.J."/>
            <person name="Serrano A."/>
            <person name="Henrissat B."/>
            <person name="Drula E."/>
            <person name="Hughes K.W."/>
            <person name="Mata J.L."/>
            <person name="Ishikawa N.K."/>
            <person name="Vargas-Isla R."/>
            <person name="Ushijima S."/>
            <person name="Smith C.A."/>
            <person name="Ahrendt S."/>
            <person name="Andreopoulos W."/>
            <person name="He G."/>
            <person name="Labutti K."/>
            <person name="Lipzen A."/>
            <person name="Ng V."/>
            <person name="Riley R."/>
            <person name="Sandor L."/>
            <person name="Barry K."/>
            <person name="Martinez A.T."/>
            <person name="Xiao Y."/>
            <person name="Gibbons J.G."/>
            <person name="Terashima K."/>
            <person name="Grigoriev I.V."/>
            <person name="Hibbett D.S."/>
        </authorList>
    </citation>
    <scope>NUCLEOTIDE SEQUENCE</scope>
    <source>
        <strain evidence="3">JLM2183</strain>
    </source>
</reference>
<name>A0A9W8ZVA1_9AGAR</name>
<proteinExistence type="predicted"/>
<gene>
    <name evidence="4" type="ORF">J3R30DRAFT_3696617</name>
    <name evidence="3" type="ORF">J3R30DRAFT_3717963</name>
</gene>
<feature type="transmembrane region" description="Helical" evidence="1">
    <location>
        <begin position="55"/>
        <end position="77"/>
    </location>
</feature>
<organism evidence="3 5">
    <name type="scientific">Lentinula aciculospora</name>
    <dbReference type="NCBI Taxonomy" id="153920"/>
    <lineage>
        <taxon>Eukaryota</taxon>
        <taxon>Fungi</taxon>
        <taxon>Dikarya</taxon>
        <taxon>Basidiomycota</taxon>
        <taxon>Agaricomycotina</taxon>
        <taxon>Agaricomycetes</taxon>
        <taxon>Agaricomycetidae</taxon>
        <taxon>Agaricales</taxon>
        <taxon>Marasmiineae</taxon>
        <taxon>Omphalotaceae</taxon>
        <taxon>Lentinula</taxon>
    </lineage>
</organism>
<keyword evidence="1" id="KW-0472">Membrane</keyword>
<feature type="domain" description="DUF6533" evidence="2">
    <location>
        <begin position="23"/>
        <end position="66"/>
    </location>
</feature>
<dbReference type="Pfam" id="PF20151">
    <property type="entry name" value="DUF6533"/>
    <property type="match status" value="1"/>
</dbReference>
<keyword evidence="1" id="KW-0812">Transmembrane</keyword>
<evidence type="ECO:0000259" key="2">
    <source>
        <dbReference type="Pfam" id="PF20151"/>
    </source>
</evidence>
<protein>
    <recommendedName>
        <fullName evidence="2">DUF6533 domain-containing protein</fullName>
    </recommendedName>
</protein>
<evidence type="ECO:0000313" key="5">
    <source>
        <dbReference type="Proteomes" id="UP001150266"/>
    </source>
</evidence>
<comment type="caution">
    <text evidence="3">The sequence shown here is derived from an EMBL/GenBank/DDBJ whole genome shotgun (WGS) entry which is preliminary data.</text>
</comment>
<keyword evidence="1" id="KW-1133">Transmembrane helix</keyword>
<evidence type="ECO:0000313" key="3">
    <source>
        <dbReference type="EMBL" id="KAJ4467214.1"/>
    </source>
</evidence>
<dbReference type="InterPro" id="IPR045340">
    <property type="entry name" value="DUF6533"/>
</dbReference>
<evidence type="ECO:0000256" key="1">
    <source>
        <dbReference type="SAM" id="Phobius"/>
    </source>
</evidence>